<evidence type="ECO:0000313" key="1">
    <source>
        <dbReference type="EMBL" id="KXA89118.1"/>
    </source>
</evidence>
<keyword evidence="2" id="KW-1185">Reference proteome</keyword>
<comment type="caution">
    <text evidence="1">The sequence shown here is derived from an EMBL/GenBank/DDBJ whole genome shotgun (WGS) entry which is preliminary data.</text>
</comment>
<proteinExistence type="predicted"/>
<dbReference type="AlphaFoldDB" id="A0A133U4L4"/>
<evidence type="ECO:0000313" key="2">
    <source>
        <dbReference type="Proteomes" id="UP000070184"/>
    </source>
</evidence>
<name>A0A133U4L4_9EURY</name>
<dbReference type="EMBL" id="LHXK01000054">
    <property type="protein sequence ID" value="KXA89118.1"/>
    <property type="molecule type" value="Genomic_DNA"/>
</dbReference>
<gene>
    <name evidence="1" type="ORF">AKJ61_03540</name>
</gene>
<organism evidence="1 2">
    <name type="scientific">candidate division MSBL1 archaeon SCGC-AAA259B11</name>
    <dbReference type="NCBI Taxonomy" id="1698260"/>
    <lineage>
        <taxon>Archaea</taxon>
        <taxon>Methanobacteriati</taxon>
        <taxon>Methanobacteriota</taxon>
        <taxon>candidate division MSBL1</taxon>
    </lineage>
</organism>
<reference evidence="1 2" key="1">
    <citation type="journal article" date="2016" name="Sci. Rep.">
        <title>Metabolic traits of an uncultured archaeal lineage -MSBL1- from brine pools of the Red Sea.</title>
        <authorList>
            <person name="Mwirichia R."/>
            <person name="Alam I."/>
            <person name="Rashid M."/>
            <person name="Vinu M."/>
            <person name="Ba-Alawi W."/>
            <person name="Anthony Kamau A."/>
            <person name="Kamanda Ngugi D."/>
            <person name="Goker M."/>
            <person name="Klenk H.P."/>
            <person name="Bajic V."/>
            <person name="Stingl U."/>
        </authorList>
    </citation>
    <scope>NUCLEOTIDE SEQUENCE [LARGE SCALE GENOMIC DNA]</scope>
    <source>
        <strain evidence="1">SCGC-AAA259B11</strain>
    </source>
</reference>
<sequence>MGGKIEVYRRKVFFHLARFDRLLEEIWTSLRPRGRGSFTPYPPFDFLQTMQKRRKLKLLAEVL</sequence>
<accession>A0A133U4L4</accession>
<protein>
    <submittedName>
        <fullName evidence="1">Uncharacterized protein</fullName>
    </submittedName>
</protein>
<dbReference type="Proteomes" id="UP000070184">
    <property type="component" value="Unassembled WGS sequence"/>
</dbReference>